<protein>
    <submittedName>
        <fullName evidence="1">Uncharacterized protein</fullName>
    </submittedName>
</protein>
<reference evidence="1 2" key="1">
    <citation type="submission" date="2018-07" db="EMBL/GenBank/DDBJ databases">
        <title>Whole Genome Shotgun Sequence of Streptomyces spongiicola strain 531S.</title>
        <authorList>
            <person name="Dohra H."/>
            <person name="Kodani S."/>
        </authorList>
    </citation>
    <scope>NUCLEOTIDE SEQUENCE [LARGE SCALE GENOMIC DNA]</scope>
    <source>
        <strain evidence="1 2">531S</strain>
    </source>
</reference>
<evidence type="ECO:0000313" key="1">
    <source>
        <dbReference type="EMBL" id="GBQ04221.1"/>
    </source>
</evidence>
<gene>
    <name evidence="1" type="ORF">SSP531S_57130</name>
</gene>
<sequence length="74" mass="7849">MNHRCEEVASVVQAIAEDGAGAPLRGFNGAPQVEEAVAYLGCKLDFVEVRDVRRVTVGRPLAELDLDPSAGVGR</sequence>
<dbReference type="EMBL" id="BGZL01000032">
    <property type="protein sequence ID" value="GBQ04221.1"/>
    <property type="molecule type" value="Genomic_DNA"/>
</dbReference>
<dbReference type="Proteomes" id="UP000265354">
    <property type="component" value="Unassembled WGS sequence"/>
</dbReference>
<organism evidence="1 2">
    <name type="scientific">Streptomyces spongiicola</name>
    <dbReference type="NCBI Taxonomy" id="1690221"/>
    <lineage>
        <taxon>Bacteria</taxon>
        <taxon>Bacillati</taxon>
        <taxon>Actinomycetota</taxon>
        <taxon>Actinomycetes</taxon>
        <taxon>Kitasatosporales</taxon>
        <taxon>Streptomycetaceae</taxon>
        <taxon>Streptomyces</taxon>
    </lineage>
</organism>
<accession>A0A388T7G2</accession>
<dbReference type="AlphaFoldDB" id="A0A388T7G2"/>
<evidence type="ECO:0000313" key="2">
    <source>
        <dbReference type="Proteomes" id="UP000265354"/>
    </source>
</evidence>
<proteinExistence type="predicted"/>
<name>A0A388T7G2_9ACTN</name>
<comment type="caution">
    <text evidence="1">The sequence shown here is derived from an EMBL/GenBank/DDBJ whole genome shotgun (WGS) entry which is preliminary data.</text>
</comment>